<dbReference type="Proteomes" id="UP000001542">
    <property type="component" value="Unassembled WGS sequence"/>
</dbReference>
<dbReference type="OrthoDB" id="514777at2759"/>
<dbReference type="VEuPathDB" id="TrichDB:TVAG_099470"/>
<organism evidence="2 3">
    <name type="scientific">Trichomonas vaginalis (strain ATCC PRA-98 / G3)</name>
    <dbReference type="NCBI Taxonomy" id="412133"/>
    <lineage>
        <taxon>Eukaryota</taxon>
        <taxon>Metamonada</taxon>
        <taxon>Parabasalia</taxon>
        <taxon>Trichomonadida</taxon>
        <taxon>Trichomonadidae</taxon>
        <taxon>Trichomonas</taxon>
    </lineage>
</organism>
<dbReference type="Gene3D" id="1.25.40.180">
    <property type="match status" value="1"/>
</dbReference>
<dbReference type="InParanoid" id="A2FXV7"/>
<protein>
    <submittedName>
        <fullName evidence="2">Uncharacterized protein</fullName>
    </submittedName>
</protein>
<evidence type="ECO:0000313" key="3">
    <source>
        <dbReference type="Proteomes" id="UP000001542"/>
    </source>
</evidence>
<name>A2FXV7_TRIV3</name>
<keyword evidence="3" id="KW-1185">Reference proteome</keyword>
<dbReference type="EMBL" id="DS114122">
    <property type="protein sequence ID" value="EAX90261.1"/>
    <property type="molecule type" value="Genomic_DNA"/>
</dbReference>
<dbReference type="RefSeq" id="XP_001303191.1">
    <property type="nucleotide sequence ID" value="XM_001303190.1"/>
</dbReference>
<evidence type="ECO:0000313" key="2">
    <source>
        <dbReference type="EMBL" id="EAX90261.1"/>
    </source>
</evidence>
<dbReference type="VEuPathDB" id="TrichDB:TVAGG3_0849310"/>
<gene>
    <name evidence="2" type="ORF">TVAG_099470</name>
</gene>
<sequence length="575" mass="66765">MKGGRGGGPPNKMPKSKPPNTAYVPELQISEFQIDFANIPIKFDLNQVKSFQHHLKVTSKDVLEEIEAMKKLILQARKFAPPDDKILFAINQILNKITTKSDKIVKSSMDLINEDYFGSESFIETFSSKLLATSTEQNALSRVYARFLHIIIDNLPTIKQREDLYELINQGLLENTELTNGSFQFIGCLLTEGLIQISQILKIFNRLKNDLTERNVEGIYYLFRCCFHYMNENYSDFKKDLTKIINLVKQLTNVRSQVKFLMYDFQDEFSANKITGYLDRNVNSIEETILTDIPPETKSSLILSKFINTNEIPTRWNTQMTFDYFASLLMSPNKDFTKGLGLIPILIQSDNLIFKESSLKEIKKLEKISRKFESGLNKIGAIYANLYVLGCIDDLNKNIFDNYIFVGFIGELRRINKTQMIQNTDFFLEYAFLPKLRSHSQIVSDLEEFGIIDMFPLYADMKLIFDIIRKGEDEKLIINILKKEHSEQEKVLLVEYLTEIIVIQRPAEYNVLLQYIYRRPIHSLKHIEVIGELFEWKPEQTATSIYKLAALILYDIEEFKNTSGNEYHNDVSKFL</sequence>
<dbReference type="InterPro" id="IPR016024">
    <property type="entry name" value="ARM-type_fold"/>
</dbReference>
<proteinExistence type="predicted"/>
<dbReference type="SMR" id="A2FXV7"/>
<dbReference type="KEGG" id="tva:4747941"/>
<evidence type="ECO:0000256" key="1">
    <source>
        <dbReference type="SAM" id="MobiDB-lite"/>
    </source>
</evidence>
<reference evidence="2" key="1">
    <citation type="submission" date="2006-10" db="EMBL/GenBank/DDBJ databases">
        <authorList>
            <person name="Amadeo P."/>
            <person name="Zhao Q."/>
            <person name="Wortman J."/>
            <person name="Fraser-Liggett C."/>
            <person name="Carlton J."/>
        </authorList>
    </citation>
    <scope>NUCLEOTIDE SEQUENCE</scope>
    <source>
        <strain evidence="2">G3</strain>
    </source>
</reference>
<dbReference type="SUPFAM" id="SSF48371">
    <property type="entry name" value="ARM repeat"/>
    <property type="match status" value="1"/>
</dbReference>
<dbReference type="AlphaFoldDB" id="A2FXV7"/>
<accession>A2FXV7</accession>
<reference evidence="2" key="2">
    <citation type="journal article" date="2007" name="Science">
        <title>Draft genome sequence of the sexually transmitted pathogen Trichomonas vaginalis.</title>
        <authorList>
            <person name="Carlton J.M."/>
            <person name="Hirt R.P."/>
            <person name="Silva J.C."/>
            <person name="Delcher A.L."/>
            <person name="Schatz M."/>
            <person name="Zhao Q."/>
            <person name="Wortman J.R."/>
            <person name="Bidwell S.L."/>
            <person name="Alsmark U.C.M."/>
            <person name="Besteiro S."/>
            <person name="Sicheritz-Ponten T."/>
            <person name="Noel C.J."/>
            <person name="Dacks J.B."/>
            <person name="Foster P.G."/>
            <person name="Simillion C."/>
            <person name="Van de Peer Y."/>
            <person name="Miranda-Saavedra D."/>
            <person name="Barton G.J."/>
            <person name="Westrop G.D."/>
            <person name="Mueller S."/>
            <person name="Dessi D."/>
            <person name="Fiori P.L."/>
            <person name="Ren Q."/>
            <person name="Paulsen I."/>
            <person name="Zhang H."/>
            <person name="Bastida-Corcuera F.D."/>
            <person name="Simoes-Barbosa A."/>
            <person name="Brown M.T."/>
            <person name="Hayes R.D."/>
            <person name="Mukherjee M."/>
            <person name="Okumura C.Y."/>
            <person name="Schneider R."/>
            <person name="Smith A.J."/>
            <person name="Vanacova S."/>
            <person name="Villalvazo M."/>
            <person name="Haas B.J."/>
            <person name="Pertea M."/>
            <person name="Feldblyum T.V."/>
            <person name="Utterback T.R."/>
            <person name="Shu C.L."/>
            <person name="Osoegawa K."/>
            <person name="de Jong P.J."/>
            <person name="Hrdy I."/>
            <person name="Horvathova L."/>
            <person name="Zubacova Z."/>
            <person name="Dolezal P."/>
            <person name="Malik S.B."/>
            <person name="Logsdon J.M. Jr."/>
            <person name="Henze K."/>
            <person name="Gupta A."/>
            <person name="Wang C.C."/>
            <person name="Dunne R.L."/>
            <person name="Upcroft J.A."/>
            <person name="Upcroft P."/>
            <person name="White O."/>
            <person name="Salzberg S.L."/>
            <person name="Tang P."/>
            <person name="Chiu C.-H."/>
            <person name="Lee Y.-S."/>
            <person name="Embley T.M."/>
            <person name="Coombs G.H."/>
            <person name="Mottram J.C."/>
            <person name="Tachezy J."/>
            <person name="Fraser-Liggett C.M."/>
            <person name="Johnson P.J."/>
        </authorList>
    </citation>
    <scope>NUCLEOTIDE SEQUENCE [LARGE SCALE GENOMIC DNA]</scope>
    <source>
        <strain evidence="2">G3</strain>
    </source>
</reference>
<feature type="region of interest" description="Disordered" evidence="1">
    <location>
        <begin position="1"/>
        <end position="20"/>
    </location>
</feature>